<comment type="caution">
    <text evidence="3">The sequence shown here is derived from an EMBL/GenBank/DDBJ whole genome shotgun (WGS) entry which is preliminary data.</text>
</comment>
<feature type="compositionally biased region" description="Low complexity" evidence="1">
    <location>
        <begin position="146"/>
        <end position="163"/>
    </location>
</feature>
<reference evidence="3 4" key="1">
    <citation type="submission" date="2021-06" db="EMBL/GenBank/DDBJ databases">
        <title>Caerostris extrusa draft genome.</title>
        <authorList>
            <person name="Kono N."/>
            <person name="Arakawa K."/>
        </authorList>
    </citation>
    <scope>NUCLEOTIDE SEQUENCE [LARGE SCALE GENOMIC DNA]</scope>
</reference>
<feature type="region of interest" description="Disordered" evidence="1">
    <location>
        <begin position="119"/>
        <end position="172"/>
    </location>
</feature>
<dbReference type="EMBL" id="BPLR01008049">
    <property type="protein sequence ID" value="GIY21702.1"/>
    <property type="molecule type" value="Genomic_DNA"/>
</dbReference>
<keyword evidence="4" id="KW-1185">Reference proteome</keyword>
<evidence type="ECO:0000256" key="1">
    <source>
        <dbReference type="SAM" id="MobiDB-lite"/>
    </source>
</evidence>
<evidence type="ECO:0000313" key="4">
    <source>
        <dbReference type="Proteomes" id="UP001054945"/>
    </source>
</evidence>
<dbReference type="InterPro" id="IPR010506">
    <property type="entry name" value="DMAP1-bd"/>
</dbReference>
<feature type="region of interest" description="Disordered" evidence="1">
    <location>
        <begin position="241"/>
        <end position="261"/>
    </location>
</feature>
<gene>
    <name evidence="3" type="primary">DIP2</name>
    <name evidence="3" type="ORF">CEXT_121561</name>
</gene>
<name>A0AAV4RNM2_CAEEX</name>
<dbReference type="Proteomes" id="UP001054945">
    <property type="component" value="Unassembled WGS sequence"/>
</dbReference>
<protein>
    <submittedName>
        <fullName evidence="3">Disco-interacting protein 2</fullName>
    </submittedName>
</protein>
<proteinExistence type="predicted"/>
<dbReference type="PROSITE" id="PS51912">
    <property type="entry name" value="DMAP1_BIND"/>
    <property type="match status" value="1"/>
</dbReference>
<feature type="domain" description="DMAP1-binding" evidence="2">
    <location>
        <begin position="4"/>
        <end position="158"/>
    </location>
</feature>
<evidence type="ECO:0000313" key="3">
    <source>
        <dbReference type="EMBL" id="GIY21702.1"/>
    </source>
</evidence>
<sequence length="289" mass="32271">MFVEQPTLKLILSLQRATAFSGLIVVQVSLRDITQKGYEKKRAKLLAPYMPARSTGAASPSTRAKKELSEDLLEMKVGIIQRSDRKLSNKHLLQCKIGQNRQSQCHRSEHQLWLLHHSSSDDDSAVNEGSTPEQEHLPTHNIHQATTSQSDTSSTSSTRETPSPQQWYNGRPNRVDDYWVHTSCASPMTNLADVMQNLTPSLSVQPDVTNTSAEVTRWTSADHVNRPKRRPLPEFYVDDESDLETKQLDPNAPRPEGNLMTPITGEELLVPSGLPLTSEAAIKDMGQEL</sequence>
<evidence type="ECO:0000259" key="2">
    <source>
        <dbReference type="PROSITE" id="PS51912"/>
    </source>
</evidence>
<accession>A0AAV4RNM2</accession>
<organism evidence="3 4">
    <name type="scientific">Caerostris extrusa</name>
    <name type="common">Bark spider</name>
    <name type="synonym">Caerostris bankana</name>
    <dbReference type="NCBI Taxonomy" id="172846"/>
    <lineage>
        <taxon>Eukaryota</taxon>
        <taxon>Metazoa</taxon>
        <taxon>Ecdysozoa</taxon>
        <taxon>Arthropoda</taxon>
        <taxon>Chelicerata</taxon>
        <taxon>Arachnida</taxon>
        <taxon>Araneae</taxon>
        <taxon>Araneomorphae</taxon>
        <taxon>Entelegynae</taxon>
        <taxon>Araneoidea</taxon>
        <taxon>Araneidae</taxon>
        <taxon>Caerostris</taxon>
    </lineage>
</organism>
<dbReference type="AlphaFoldDB" id="A0AAV4RNM2"/>